<dbReference type="Proteomes" id="UP000796761">
    <property type="component" value="Unassembled WGS sequence"/>
</dbReference>
<proteinExistence type="predicted"/>
<dbReference type="EMBL" id="SWJQ01000019">
    <property type="protein sequence ID" value="TRZ26012.1"/>
    <property type="molecule type" value="Genomic_DNA"/>
</dbReference>
<evidence type="ECO:0000313" key="2">
    <source>
        <dbReference type="Proteomes" id="UP000796761"/>
    </source>
</evidence>
<keyword evidence="2" id="KW-1185">Reference proteome</keyword>
<evidence type="ECO:0000313" key="1">
    <source>
        <dbReference type="EMBL" id="TRZ26012.1"/>
    </source>
</evidence>
<comment type="caution">
    <text evidence="1">The sequence shown here is derived from an EMBL/GenBank/DDBJ whole genome shotgun (WGS) entry which is preliminary data.</text>
</comment>
<name>A0A8K1LTZ8_9PASS</name>
<dbReference type="AlphaFoldDB" id="A0A8K1LTZ8"/>
<accession>A0A8K1LTZ8</accession>
<gene>
    <name evidence="1" type="ORF">HGM15179_001135</name>
</gene>
<reference evidence="1" key="1">
    <citation type="submission" date="2019-04" db="EMBL/GenBank/DDBJ databases">
        <title>Genome assembly of Zosterops borbonicus 15179.</title>
        <authorList>
            <person name="Leroy T."/>
            <person name="Anselmetti Y."/>
            <person name="Tilak M.-K."/>
            <person name="Nabholz B."/>
        </authorList>
    </citation>
    <scope>NUCLEOTIDE SEQUENCE</scope>
    <source>
        <strain evidence="1">HGM_15179</strain>
        <tissue evidence="1">Muscle</tissue>
    </source>
</reference>
<feature type="non-terminal residue" evidence="1">
    <location>
        <position position="65"/>
    </location>
</feature>
<sequence>CLPRCSQDVYPVALKAGGQLRFNLVPPINGEEEGKRDRYLSLTTGVTEGSAKFLSPPDSSGRRQL</sequence>
<organism evidence="1 2">
    <name type="scientific">Zosterops borbonicus</name>
    <dbReference type="NCBI Taxonomy" id="364589"/>
    <lineage>
        <taxon>Eukaryota</taxon>
        <taxon>Metazoa</taxon>
        <taxon>Chordata</taxon>
        <taxon>Craniata</taxon>
        <taxon>Vertebrata</taxon>
        <taxon>Euteleostomi</taxon>
        <taxon>Archelosauria</taxon>
        <taxon>Archosauria</taxon>
        <taxon>Dinosauria</taxon>
        <taxon>Saurischia</taxon>
        <taxon>Theropoda</taxon>
        <taxon>Coelurosauria</taxon>
        <taxon>Aves</taxon>
        <taxon>Neognathae</taxon>
        <taxon>Neoaves</taxon>
        <taxon>Telluraves</taxon>
        <taxon>Australaves</taxon>
        <taxon>Passeriformes</taxon>
        <taxon>Sylvioidea</taxon>
        <taxon>Zosteropidae</taxon>
        <taxon>Zosterops</taxon>
    </lineage>
</organism>
<protein>
    <submittedName>
        <fullName evidence="1">Uncharacterized protein</fullName>
    </submittedName>
</protein>